<dbReference type="Gene3D" id="1.10.225.10">
    <property type="entry name" value="Saposin-like"/>
    <property type="match status" value="1"/>
</dbReference>
<dbReference type="InterPro" id="IPR011001">
    <property type="entry name" value="Saposin-like"/>
</dbReference>
<proteinExistence type="evidence at transcript level"/>
<protein>
    <recommendedName>
        <fullName evidence="2">Saposin B-type domain-containing protein</fullName>
    </recommendedName>
</protein>
<feature type="domain" description="Saposin B-type" evidence="2">
    <location>
        <begin position="76"/>
        <end position="156"/>
    </location>
</feature>
<evidence type="ECO:0000313" key="3">
    <source>
        <dbReference type="EMBL" id="AGM32983.1"/>
    </source>
</evidence>
<evidence type="ECO:0000259" key="2">
    <source>
        <dbReference type="PROSITE" id="PS50015"/>
    </source>
</evidence>
<name>R4V528_COPFO</name>
<evidence type="ECO:0000256" key="1">
    <source>
        <dbReference type="ARBA" id="ARBA00023157"/>
    </source>
</evidence>
<dbReference type="AlphaFoldDB" id="R4V528"/>
<dbReference type="EMBL" id="KC741159">
    <property type="protein sequence ID" value="AGM32983.1"/>
    <property type="molecule type" value="mRNA"/>
</dbReference>
<dbReference type="SUPFAM" id="SSF47862">
    <property type="entry name" value="Saposin"/>
    <property type="match status" value="1"/>
</dbReference>
<organism evidence="3">
    <name type="scientific">Coptotermes formosanus</name>
    <name type="common">Formosan subterranean termite</name>
    <dbReference type="NCBI Taxonomy" id="36987"/>
    <lineage>
        <taxon>Eukaryota</taxon>
        <taxon>Metazoa</taxon>
        <taxon>Ecdysozoa</taxon>
        <taxon>Arthropoda</taxon>
        <taxon>Hexapoda</taxon>
        <taxon>Insecta</taxon>
        <taxon>Pterygota</taxon>
        <taxon>Neoptera</taxon>
        <taxon>Polyneoptera</taxon>
        <taxon>Dictyoptera</taxon>
        <taxon>Blattodea</taxon>
        <taxon>Blattoidea</taxon>
        <taxon>Termitoidae</taxon>
        <taxon>Rhinotermitidae</taxon>
        <taxon>Coptotermes</taxon>
    </lineage>
</organism>
<reference evidence="3" key="1">
    <citation type="submission" date="2013-03" db="EMBL/GenBank/DDBJ databases">
        <title>Immune-Related transcriptome of Coptotermes formosanus Shiraki workers: the defense mechanism.</title>
        <authorList>
            <person name="Hussain A."/>
            <person name="Li Y.F."/>
            <person name="Wen S.Y."/>
        </authorList>
    </citation>
    <scope>NUCLEOTIDE SEQUENCE</scope>
</reference>
<dbReference type="PROSITE" id="PS50015">
    <property type="entry name" value="SAP_B"/>
    <property type="match status" value="1"/>
</dbReference>
<sequence length="156" mass="18314">MKATTIKERVVVLKRTLYQIDPKQQQKAERQLQLIDSIIDECTHKIHKCKSQLRKSITVQKFLNEKLKPKKKCGRRADDCSICKKLGRIAKYGIKKNEEDRVILDRLQFKCSKLLPDEQLPCYELAMKVAEKALHTFDPKAFKIHQICRQINACQY</sequence>
<accession>R4V528</accession>
<dbReference type="InterPro" id="IPR008139">
    <property type="entry name" value="SaposinB_dom"/>
</dbReference>
<keyword evidence="1" id="KW-1015">Disulfide bond</keyword>